<reference evidence="2" key="1">
    <citation type="submission" date="2021-02" db="EMBL/GenBank/DDBJ databases">
        <title>Psilocybe cubensis genome.</title>
        <authorList>
            <person name="Mckernan K.J."/>
            <person name="Crawford S."/>
            <person name="Trippe A."/>
            <person name="Kane L.T."/>
            <person name="Mclaughlin S."/>
        </authorList>
    </citation>
    <scope>NUCLEOTIDE SEQUENCE [LARGE SCALE GENOMIC DNA]</scope>
    <source>
        <strain evidence="2">MGC-MH-2018</strain>
    </source>
</reference>
<dbReference type="EMBL" id="JAFIQS010000003">
    <property type="protein sequence ID" value="KAG5172018.1"/>
    <property type="molecule type" value="Genomic_DNA"/>
</dbReference>
<accession>A0A8H7Y6H0</accession>
<comment type="caution">
    <text evidence="2">The sequence shown here is derived from an EMBL/GenBank/DDBJ whole genome shotgun (WGS) entry which is preliminary data.</text>
</comment>
<gene>
    <name evidence="2" type="ORF">JR316_004107</name>
</gene>
<protein>
    <submittedName>
        <fullName evidence="2">Uncharacterized protein</fullName>
    </submittedName>
</protein>
<organism evidence="2">
    <name type="scientific">Psilocybe cubensis</name>
    <name type="common">Psychedelic mushroom</name>
    <name type="synonym">Stropharia cubensis</name>
    <dbReference type="NCBI Taxonomy" id="181762"/>
    <lineage>
        <taxon>Eukaryota</taxon>
        <taxon>Fungi</taxon>
        <taxon>Dikarya</taxon>
        <taxon>Basidiomycota</taxon>
        <taxon>Agaricomycotina</taxon>
        <taxon>Agaricomycetes</taxon>
        <taxon>Agaricomycetidae</taxon>
        <taxon>Agaricales</taxon>
        <taxon>Agaricineae</taxon>
        <taxon>Strophariaceae</taxon>
        <taxon>Psilocybe</taxon>
    </lineage>
</organism>
<dbReference type="AlphaFoldDB" id="A0A8H7Y6H0"/>
<evidence type="ECO:0000313" key="2">
    <source>
        <dbReference type="EMBL" id="KAG5172018.1"/>
    </source>
</evidence>
<name>A0A8H7Y6H0_PSICU</name>
<evidence type="ECO:0000256" key="1">
    <source>
        <dbReference type="SAM" id="MobiDB-lite"/>
    </source>
</evidence>
<feature type="region of interest" description="Disordered" evidence="1">
    <location>
        <begin position="114"/>
        <end position="226"/>
    </location>
</feature>
<dbReference type="OrthoDB" id="3048586at2759"/>
<feature type="compositionally biased region" description="Basic residues" evidence="1">
    <location>
        <begin position="156"/>
        <end position="176"/>
    </location>
</feature>
<proteinExistence type="predicted"/>
<sequence>MSTTSAPPPYYKTIYDETFQYVRYEDPSISSMGNRPNLAGQLEYHAPTTNGSFSICLAEGMGVFISKTCTRYNPCWRARRDIVWRPQLEIHWNNTISYYSQERVNIRERMFSRTNHHHQHGQRASSLAPLLGTRRQRSPDSTPGPTESESDGRKLLQTKRSPHTKHLIKKGRTHPRKSVDASPDPSPQHSVNTPIPLADPHSVPNTNAAPPSTLPPPAVSSDIVAG</sequence>